<name>A0A6G1DNK9_9ORYZ</name>
<accession>A0A6G1DNK9</accession>
<gene>
    <name evidence="2" type="ORF">E2562_023772</name>
</gene>
<evidence type="ECO:0000313" key="2">
    <source>
        <dbReference type="EMBL" id="KAF0913674.1"/>
    </source>
</evidence>
<evidence type="ECO:0000313" key="3">
    <source>
        <dbReference type="Proteomes" id="UP000479710"/>
    </source>
</evidence>
<dbReference type="EMBL" id="SPHZ02000006">
    <property type="protein sequence ID" value="KAF0913675.1"/>
    <property type="molecule type" value="Genomic_DNA"/>
</dbReference>
<feature type="region of interest" description="Disordered" evidence="1">
    <location>
        <begin position="1"/>
        <end position="75"/>
    </location>
</feature>
<protein>
    <submittedName>
        <fullName evidence="2">Uncharacterized protein</fullName>
    </submittedName>
</protein>
<sequence>MSFGFPDSTQSPALISYSPSRNMSHHHGICTAAGESGHRPPRSQVSAPASPNWELTAGGGAASDDHTANPRNPLRLIAAAPNRQWCASAAASSSSAAPGVDLKALQAAIDKKDGEEVKQALDQLKELGWAKWWSSQTYVSRRTIPPRAPSIRSTDQGREEEALVTTKLLV</sequence>
<organism evidence="2 3">
    <name type="scientific">Oryza meyeriana var. granulata</name>
    <dbReference type="NCBI Taxonomy" id="110450"/>
    <lineage>
        <taxon>Eukaryota</taxon>
        <taxon>Viridiplantae</taxon>
        <taxon>Streptophyta</taxon>
        <taxon>Embryophyta</taxon>
        <taxon>Tracheophyta</taxon>
        <taxon>Spermatophyta</taxon>
        <taxon>Magnoliopsida</taxon>
        <taxon>Liliopsida</taxon>
        <taxon>Poales</taxon>
        <taxon>Poaceae</taxon>
        <taxon>BOP clade</taxon>
        <taxon>Oryzoideae</taxon>
        <taxon>Oryzeae</taxon>
        <taxon>Oryzinae</taxon>
        <taxon>Oryza</taxon>
        <taxon>Oryza meyeriana</taxon>
    </lineage>
</organism>
<comment type="caution">
    <text evidence="2">The sequence shown here is derived from an EMBL/GenBank/DDBJ whole genome shotgun (WGS) entry which is preliminary data.</text>
</comment>
<proteinExistence type="predicted"/>
<dbReference type="EMBL" id="SPHZ02000006">
    <property type="protein sequence ID" value="KAF0913674.1"/>
    <property type="molecule type" value="Genomic_DNA"/>
</dbReference>
<dbReference type="Proteomes" id="UP000479710">
    <property type="component" value="Unassembled WGS sequence"/>
</dbReference>
<evidence type="ECO:0000256" key="1">
    <source>
        <dbReference type="SAM" id="MobiDB-lite"/>
    </source>
</evidence>
<keyword evidence="3" id="KW-1185">Reference proteome</keyword>
<reference evidence="2 3" key="1">
    <citation type="submission" date="2019-11" db="EMBL/GenBank/DDBJ databases">
        <title>Whole genome sequence of Oryza granulata.</title>
        <authorList>
            <person name="Li W."/>
        </authorList>
    </citation>
    <scope>NUCLEOTIDE SEQUENCE [LARGE SCALE GENOMIC DNA]</scope>
    <source>
        <strain evidence="3">cv. Menghai</strain>
        <tissue evidence="2">Leaf</tissue>
    </source>
</reference>
<dbReference type="AlphaFoldDB" id="A0A6G1DNK9"/>
<feature type="compositionally biased region" description="Polar residues" evidence="1">
    <location>
        <begin position="7"/>
        <end position="22"/>
    </location>
</feature>